<evidence type="ECO:0000313" key="2">
    <source>
        <dbReference type="EMBL" id="HAT3583272.1"/>
    </source>
</evidence>
<reference evidence="3" key="2">
    <citation type="submission" date="2020-10" db="EMBL/GenBank/DDBJ databases">
        <authorList>
            <consortium name="NCBI Pathogen Detection Project"/>
        </authorList>
    </citation>
    <scope>NUCLEOTIDE SEQUENCE</scope>
    <source>
        <strain evidence="3">CAVp300</strain>
    </source>
</reference>
<dbReference type="EMBL" id="DACSUM010000146">
    <property type="protein sequence ID" value="HAT3585313.1"/>
    <property type="molecule type" value="Genomic_DNA"/>
</dbReference>
<dbReference type="NCBIfam" id="NF042415">
    <property type="entry name" value="STY0301_fam"/>
    <property type="match status" value="1"/>
</dbReference>
<proteinExistence type="predicted"/>
<dbReference type="EMBL" id="DACSUM010000032">
    <property type="protein sequence ID" value="HAT3583272.1"/>
    <property type="molecule type" value="Genomic_DNA"/>
</dbReference>
<organism evidence="3 4">
    <name type="scientific">Kluyvera intermedia</name>
    <name type="common">Enterobacter intermedius</name>
    <dbReference type="NCBI Taxonomy" id="61648"/>
    <lineage>
        <taxon>Bacteria</taxon>
        <taxon>Pseudomonadati</taxon>
        <taxon>Pseudomonadota</taxon>
        <taxon>Gammaproteobacteria</taxon>
        <taxon>Enterobacterales</taxon>
        <taxon>Enterobacteriaceae</taxon>
        <taxon>Kluyvera</taxon>
    </lineage>
</organism>
<protein>
    <submittedName>
        <fullName evidence="3">Uncharacterized protein</fullName>
    </submittedName>
</protein>
<dbReference type="Proteomes" id="UP000867740">
    <property type="component" value="Unassembled WGS sequence"/>
</dbReference>
<comment type="caution">
    <text evidence="3">The sequence shown here is derived from an EMBL/GenBank/DDBJ whole genome shotgun (WGS) entry which is preliminary data.</text>
</comment>
<accession>A0A9P3TCY5</accession>
<evidence type="ECO:0000313" key="3">
    <source>
        <dbReference type="EMBL" id="HAT3585313.1"/>
    </source>
</evidence>
<feature type="signal peptide" evidence="1">
    <location>
        <begin position="1"/>
        <end position="21"/>
    </location>
</feature>
<feature type="chain" id="PRO_5040048545" evidence="1">
    <location>
        <begin position="22"/>
        <end position="121"/>
    </location>
</feature>
<dbReference type="RefSeq" id="WP_047371682.1">
    <property type="nucleotide sequence ID" value="NZ_CABMNU010000005.1"/>
</dbReference>
<keyword evidence="1" id="KW-0732">Signal</keyword>
<gene>
    <name evidence="2" type="ORF">I8531_003605</name>
    <name evidence="3" type="ORF">I8531_005746</name>
</gene>
<dbReference type="AlphaFoldDB" id="A0A9P3TCY5"/>
<evidence type="ECO:0000313" key="4">
    <source>
        <dbReference type="Proteomes" id="UP000867740"/>
    </source>
</evidence>
<evidence type="ECO:0000256" key="1">
    <source>
        <dbReference type="SAM" id="SignalP"/>
    </source>
</evidence>
<dbReference type="InterPro" id="IPR049973">
    <property type="entry name" value="STY0301-like"/>
</dbReference>
<name>A0A9P3TCY5_KLUIN</name>
<sequence>MPRSKWIILSAALLFSGLTSAEKIHCPDSMTVKKRSYRMNDVSLFQGPPEKQGELMPDTLNDTVWTLGDYQDYGREMNLPLYLVCRYKGTKKTVDLKVPDTAKKCSAWFGDNKNQLYASCE</sequence>
<reference evidence="3" key="1">
    <citation type="journal article" date="2018" name="Genome Biol.">
        <title>SKESA: strategic k-mer extension for scrupulous assemblies.</title>
        <authorList>
            <person name="Souvorov A."/>
            <person name="Agarwala R."/>
            <person name="Lipman D.J."/>
        </authorList>
    </citation>
    <scope>NUCLEOTIDE SEQUENCE</scope>
    <source>
        <strain evidence="3">CAVp300</strain>
    </source>
</reference>